<feature type="chain" id="PRO_5016883140" evidence="2">
    <location>
        <begin position="25"/>
        <end position="209"/>
    </location>
</feature>
<evidence type="ECO:0000256" key="2">
    <source>
        <dbReference type="SAM" id="SignalP"/>
    </source>
</evidence>
<dbReference type="EMBL" id="QNRR01000002">
    <property type="protein sequence ID" value="RBP46120.1"/>
    <property type="molecule type" value="Genomic_DNA"/>
</dbReference>
<dbReference type="PROSITE" id="PS51352">
    <property type="entry name" value="THIOREDOXIN_2"/>
    <property type="match status" value="1"/>
</dbReference>
<dbReference type="InterPro" id="IPR012336">
    <property type="entry name" value="Thioredoxin-like_fold"/>
</dbReference>
<evidence type="ECO:0000313" key="5">
    <source>
        <dbReference type="Proteomes" id="UP000253426"/>
    </source>
</evidence>
<dbReference type="AlphaFoldDB" id="A0A366HR30"/>
<dbReference type="InterPro" id="IPR013766">
    <property type="entry name" value="Thioredoxin_domain"/>
</dbReference>
<dbReference type="Pfam" id="PF13905">
    <property type="entry name" value="Thioredoxin_8"/>
    <property type="match status" value="1"/>
</dbReference>
<proteinExistence type="predicted"/>
<dbReference type="GO" id="GO:0031397">
    <property type="term" value="P:negative regulation of protein ubiquitination"/>
    <property type="evidence" value="ECO:0007669"/>
    <property type="project" value="TreeGrafter"/>
</dbReference>
<dbReference type="Gene3D" id="3.40.30.10">
    <property type="entry name" value="Glutaredoxin"/>
    <property type="match status" value="1"/>
</dbReference>
<dbReference type="PANTHER" id="PTHR46472:SF1">
    <property type="entry name" value="NUCLEOREDOXIN"/>
    <property type="match status" value="1"/>
</dbReference>
<comment type="caution">
    <text evidence="4">The sequence shown here is derived from an EMBL/GenBank/DDBJ whole genome shotgun (WGS) entry which is preliminary data.</text>
</comment>
<keyword evidence="2" id="KW-0732">Signal</keyword>
<dbReference type="InterPro" id="IPR036249">
    <property type="entry name" value="Thioredoxin-like_sf"/>
</dbReference>
<keyword evidence="4" id="KW-0413">Isomerase</keyword>
<organism evidence="4 5">
    <name type="scientific">Roseimicrobium gellanilyticum</name>
    <dbReference type="NCBI Taxonomy" id="748857"/>
    <lineage>
        <taxon>Bacteria</taxon>
        <taxon>Pseudomonadati</taxon>
        <taxon>Verrucomicrobiota</taxon>
        <taxon>Verrucomicrobiia</taxon>
        <taxon>Verrucomicrobiales</taxon>
        <taxon>Verrucomicrobiaceae</taxon>
        <taxon>Roseimicrobium</taxon>
    </lineage>
</organism>
<evidence type="ECO:0000256" key="1">
    <source>
        <dbReference type="SAM" id="MobiDB-lite"/>
    </source>
</evidence>
<feature type="compositionally biased region" description="Low complexity" evidence="1">
    <location>
        <begin position="182"/>
        <end position="194"/>
    </location>
</feature>
<feature type="compositionally biased region" description="Polar residues" evidence="1">
    <location>
        <begin position="200"/>
        <end position="209"/>
    </location>
</feature>
<keyword evidence="5" id="KW-1185">Reference proteome</keyword>
<dbReference type="PANTHER" id="PTHR46472">
    <property type="entry name" value="NUCLEOREDOXIN"/>
    <property type="match status" value="1"/>
</dbReference>
<dbReference type="SUPFAM" id="SSF52833">
    <property type="entry name" value="Thioredoxin-like"/>
    <property type="match status" value="1"/>
</dbReference>
<gene>
    <name evidence="4" type="ORF">DES53_102506</name>
</gene>
<feature type="domain" description="Thioredoxin" evidence="3">
    <location>
        <begin position="14"/>
        <end position="182"/>
    </location>
</feature>
<protein>
    <submittedName>
        <fullName evidence="4">Thiol-disulfide isomerase/thioredoxin</fullName>
    </submittedName>
</protein>
<dbReference type="GO" id="GO:0004791">
    <property type="term" value="F:thioredoxin-disulfide reductase (NADPH) activity"/>
    <property type="evidence" value="ECO:0007669"/>
    <property type="project" value="TreeGrafter"/>
</dbReference>
<dbReference type="GO" id="GO:0030178">
    <property type="term" value="P:negative regulation of Wnt signaling pathway"/>
    <property type="evidence" value="ECO:0007669"/>
    <property type="project" value="TreeGrafter"/>
</dbReference>
<feature type="region of interest" description="Disordered" evidence="1">
    <location>
        <begin position="181"/>
        <end position="209"/>
    </location>
</feature>
<feature type="signal peptide" evidence="2">
    <location>
        <begin position="1"/>
        <end position="24"/>
    </location>
</feature>
<accession>A0A366HR30</accession>
<dbReference type="RefSeq" id="WP_113958132.1">
    <property type="nucleotide sequence ID" value="NZ_QNRR01000002.1"/>
</dbReference>
<name>A0A366HR30_9BACT</name>
<reference evidence="4 5" key="1">
    <citation type="submission" date="2018-06" db="EMBL/GenBank/DDBJ databases">
        <title>Genomic Encyclopedia of Type Strains, Phase IV (KMG-IV): sequencing the most valuable type-strain genomes for metagenomic binning, comparative biology and taxonomic classification.</title>
        <authorList>
            <person name="Goeker M."/>
        </authorList>
    </citation>
    <scope>NUCLEOTIDE SEQUENCE [LARGE SCALE GENOMIC DNA]</scope>
    <source>
        <strain evidence="4 5">DSM 25532</strain>
    </source>
</reference>
<evidence type="ECO:0000313" key="4">
    <source>
        <dbReference type="EMBL" id="RBP46120.1"/>
    </source>
</evidence>
<evidence type="ECO:0000259" key="3">
    <source>
        <dbReference type="PROSITE" id="PS51352"/>
    </source>
</evidence>
<dbReference type="GO" id="GO:0016853">
    <property type="term" value="F:isomerase activity"/>
    <property type="evidence" value="ECO:0007669"/>
    <property type="project" value="UniProtKB-KW"/>
</dbReference>
<dbReference type="OrthoDB" id="9812978at2"/>
<sequence>MKTSHFTVAGLAFALVLAFAPALRAENTVYPAVKDSLVKSKGKNVETFDAAALKDAKYVAIYYSASWCGPCRAFTPDLVKWYKRNKSKNPHFELIFVSSDRSAKDMAEYMKADDMEWPALAFDKKKDSASSAVTKYSGRGIPCLVLIDETGKVLSDSYVDGNYVGPRKVLEDIEKTLKDNPAAGAAASGSSGSALDRFKSTSTSTTPAR</sequence>
<dbReference type="Proteomes" id="UP000253426">
    <property type="component" value="Unassembled WGS sequence"/>
</dbReference>